<evidence type="ECO:0000256" key="2">
    <source>
        <dbReference type="ARBA" id="ARBA00023002"/>
    </source>
</evidence>
<dbReference type="InterPro" id="IPR012349">
    <property type="entry name" value="Split_barrel_FMN-bd"/>
</dbReference>
<accession>A0ABQ1V4W6</accession>
<dbReference type="EMBL" id="BMCS01000002">
    <property type="protein sequence ID" value="GGF36842.1"/>
    <property type="molecule type" value="Genomic_DNA"/>
</dbReference>
<keyword evidence="2" id="KW-0560">Oxidoreductase</keyword>
<reference evidence="5" key="1">
    <citation type="journal article" date="2019" name="Int. J. Syst. Evol. Microbiol.">
        <title>The Global Catalogue of Microorganisms (GCM) 10K type strain sequencing project: providing services to taxonomists for standard genome sequencing and annotation.</title>
        <authorList>
            <consortium name="The Broad Institute Genomics Platform"/>
            <consortium name="The Broad Institute Genome Sequencing Center for Infectious Disease"/>
            <person name="Wu L."/>
            <person name="Ma J."/>
        </authorList>
    </citation>
    <scope>NUCLEOTIDE SEQUENCE [LARGE SCALE GENOMIC DNA]</scope>
    <source>
        <strain evidence="5">CCM 7855</strain>
    </source>
</reference>
<organism evidence="4 5">
    <name type="scientific">Williamsia phyllosphaerae</name>
    <dbReference type="NCBI Taxonomy" id="885042"/>
    <lineage>
        <taxon>Bacteria</taxon>
        <taxon>Bacillati</taxon>
        <taxon>Actinomycetota</taxon>
        <taxon>Actinomycetes</taxon>
        <taxon>Mycobacteriales</taxon>
        <taxon>Nocardiaceae</taxon>
        <taxon>Williamsia</taxon>
    </lineage>
</organism>
<dbReference type="Gene3D" id="3.20.20.70">
    <property type="entry name" value="Aldolase class I"/>
    <property type="match status" value="1"/>
</dbReference>
<keyword evidence="1" id="KW-0285">Flavoprotein</keyword>
<dbReference type="InterPro" id="IPR051799">
    <property type="entry name" value="NADH_flavin_oxidoreductase"/>
</dbReference>
<protein>
    <recommendedName>
        <fullName evidence="3">NADH:flavin oxidoreductase/NADH oxidase N-terminal domain-containing protein</fullName>
    </recommendedName>
</protein>
<dbReference type="CDD" id="cd04733">
    <property type="entry name" value="OYE_like_2_FMN"/>
    <property type="match status" value="1"/>
</dbReference>
<evidence type="ECO:0000313" key="4">
    <source>
        <dbReference type="EMBL" id="GGF36842.1"/>
    </source>
</evidence>
<keyword evidence="5" id="KW-1185">Reference proteome</keyword>
<dbReference type="NCBIfam" id="TIGR00026">
    <property type="entry name" value="hi_GC_TIGR00026"/>
    <property type="match status" value="1"/>
</dbReference>
<proteinExistence type="predicted"/>
<dbReference type="Proteomes" id="UP000632454">
    <property type="component" value="Unassembled WGS sequence"/>
</dbReference>
<feature type="domain" description="NADH:flavin oxidoreductase/NADH oxidase N-terminal" evidence="3">
    <location>
        <begin position="19"/>
        <end position="346"/>
    </location>
</feature>
<evidence type="ECO:0000256" key="1">
    <source>
        <dbReference type="ARBA" id="ARBA00022630"/>
    </source>
</evidence>
<dbReference type="InterPro" id="IPR001155">
    <property type="entry name" value="OxRdtase_FMN_N"/>
</dbReference>
<dbReference type="PANTHER" id="PTHR43656:SF2">
    <property type="entry name" value="BINDING OXIDOREDUCTASE, PUTATIVE (AFU_ORTHOLOGUE AFUA_2G08260)-RELATED"/>
    <property type="match status" value="1"/>
</dbReference>
<dbReference type="InterPro" id="IPR004378">
    <property type="entry name" value="F420H2_quin_Rdtase"/>
</dbReference>
<sequence>MPAETTTDSLATAAATLNDPLTLRCGQVLPNRVMKAALSEGLATPEHGPDTRLERLYSQWGAGGYGLVITGNVMVDRLHLGEPGNIVIEDDRHLDGLTRWAKTTQDGGSPIWMQLNHPGRQANPLATRSRPVAPSAIAVNIPGIPAPRALTDSEILDIIDRFAEAASVAEAAGFNGVQIHGAHGYLVSQFLSPLANRRTDRWGGSPDARMHFVLEVVRAIRGTVSPGFAVGIKLNSADFQKGGFDEVESRSVIEHLVGEKIDLIEISGGSYESPAMMGRSDSAASESTRRREAYFLSYAQTVRGAAADVPLAVTGGFRTATAMSAAVGSGDCDVVGLGRPAAISPTAARSVIDGHSERLDAPAISLGLPPKLAATGAVRSLDGALDLQWHTDQLHLIGSGGTPDPDRSAWRTAATIVRRNGFDAFRSRRGGASTVLDEAALARKFRRERAVGRYVANPAMRGLTAAGIRTSLMTDIETTGRKTGLQRQVPVSAAFDETGAWIISQHGTRSGWGANIADNPSVRVRQGTRWRTATAAFVPDDDVIDRARSFSDNPLIGRLIGSTFRALQTTPVSVRITFTD</sequence>
<evidence type="ECO:0000313" key="5">
    <source>
        <dbReference type="Proteomes" id="UP000632454"/>
    </source>
</evidence>
<gene>
    <name evidence="4" type="ORF">GCM10007298_35710</name>
</gene>
<dbReference type="SUPFAM" id="SSF51395">
    <property type="entry name" value="FMN-linked oxidoreductases"/>
    <property type="match status" value="1"/>
</dbReference>
<comment type="caution">
    <text evidence="4">The sequence shown here is derived from an EMBL/GenBank/DDBJ whole genome shotgun (WGS) entry which is preliminary data.</text>
</comment>
<dbReference type="Pfam" id="PF04075">
    <property type="entry name" value="F420H2_quin_red"/>
    <property type="match status" value="1"/>
</dbReference>
<dbReference type="RefSeq" id="WP_188491261.1">
    <property type="nucleotide sequence ID" value="NZ_BMCS01000002.1"/>
</dbReference>
<dbReference type="PANTHER" id="PTHR43656">
    <property type="entry name" value="BINDING OXIDOREDUCTASE, PUTATIVE (AFU_ORTHOLOGUE AFUA_2G08260)-RELATED"/>
    <property type="match status" value="1"/>
</dbReference>
<name>A0ABQ1V4W6_9NOCA</name>
<dbReference type="InterPro" id="IPR013785">
    <property type="entry name" value="Aldolase_TIM"/>
</dbReference>
<dbReference type="Pfam" id="PF00724">
    <property type="entry name" value="Oxidored_FMN"/>
    <property type="match status" value="1"/>
</dbReference>
<dbReference type="Gene3D" id="2.30.110.10">
    <property type="entry name" value="Electron Transport, Fmn-binding Protein, Chain A"/>
    <property type="match status" value="1"/>
</dbReference>
<evidence type="ECO:0000259" key="3">
    <source>
        <dbReference type="Pfam" id="PF00724"/>
    </source>
</evidence>